<dbReference type="InterPro" id="IPR009057">
    <property type="entry name" value="Homeodomain-like_sf"/>
</dbReference>
<dbReference type="PRINTS" id="PR00455">
    <property type="entry name" value="HTHTETR"/>
</dbReference>
<accession>A0ABT2CLM6</accession>
<dbReference type="NCBIfam" id="NF041196">
    <property type="entry name" value="ScbR_bind_reg"/>
    <property type="match status" value="1"/>
</dbReference>
<evidence type="ECO:0000256" key="5">
    <source>
        <dbReference type="SAM" id="MobiDB-lite"/>
    </source>
</evidence>
<dbReference type="InterPro" id="IPR054126">
    <property type="entry name" value="CprB_TetR_C"/>
</dbReference>
<sequence>MVVRPRQERAVRTREAILRAAAEVFDETGYEGAGIARILAKAGVTQGAMYFHFASKAELARAVMLEQAADVSLPDHPAGLRQLVEVTLMLAEELRTNVLLRAGVRLAVDPSGPVHEDNSIYGWWAERFRLELQLAAEQGDVRPDVDAEEFAQTLVGAFTGTQILSQMTSGRADLPRRIVGLWRYLLPGIATPEGLSRVVLADLDVPAVPAVPAVSDASAVPDVPVDPSTSGGAPADASTGADAGADARADASAGTGAGAGAAADLPEAVRG</sequence>
<evidence type="ECO:0000259" key="6">
    <source>
        <dbReference type="PROSITE" id="PS50977"/>
    </source>
</evidence>
<evidence type="ECO:0000256" key="2">
    <source>
        <dbReference type="ARBA" id="ARBA00023125"/>
    </source>
</evidence>
<dbReference type="PANTHER" id="PTHR30055:SF234">
    <property type="entry name" value="HTH-TYPE TRANSCRIPTIONAL REGULATOR BETI"/>
    <property type="match status" value="1"/>
</dbReference>
<dbReference type="Pfam" id="PF21935">
    <property type="entry name" value="TetR_C_45"/>
    <property type="match status" value="1"/>
</dbReference>
<keyword evidence="8" id="KW-1185">Reference proteome</keyword>
<dbReference type="InterPro" id="IPR047923">
    <property type="entry name" value="ArpA-like"/>
</dbReference>
<reference evidence="7" key="1">
    <citation type="submission" date="2022-08" db="EMBL/GenBank/DDBJ databases">
        <authorList>
            <person name="Somphong A."/>
            <person name="Phongsopitanun W."/>
        </authorList>
    </citation>
    <scope>NUCLEOTIDE SEQUENCE</scope>
    <source>
        <strain evidence="7">LP05-1</strain>
    </source>
</reference>
<dbReference type="SUPFAM" id="SSF46689">
    <property type="entry name" value="Homeodomain-like"/>
    <property type="match status" value="1"/>
</dbReference>
<dbReference type="InterPro" id="IPR001647">
    <property type="entry name" value="HTH_TetR"/>
</dbReference>
<keyword evidence="2 4" id="KW-0238">DNA-binding</keyword>
<keyword evidence="3" id="KW-0804">Transcription</keyword>
<evidence type="ECO:0000256" key="1">
    <source>
        <dbReference type="ARBA" id="ARBA00023015"/>
    </source>
</evidence>
<dbReference type="RefSeq" id="WP_258789488.1">
    <property type="nucleotide sequence ID" value="NZ_JANUGQ010000020.1"/>
</dbReference>
<dbReference type="Proteomes" id="UP001431313">
    <property type="component" value="Unassembled WGS sequence"/>
</dbReference>
<dbReference type="InterPro" id="IPR036271">
    <property type="entry name" value="Tet_transcr_reg_TetR-rel_C_sf"/>
</dbReference>
<evidence type="ECO:0000256" key="3">
    <source>
        <dbReference type="ARBA" id="ARBA00023163"/>
    </source>
</evidence>
<evidence type="ECO:0000313" key="7">
    <source>
        <dbReference type="EMBL" id="MCS0638220.1"/>
    </source>
</evidence>
<dbReference type="SUPFAM" id="SSF48498">
    <property type="entry name" value="Tetracyclin repressor-like, C-terminal domain"/>
    <property type="match status" value="1"/>
</dbReference>
<feature type="domain" description="HTH tetR-type" evidence="6">
    <location>
        <begin position="11"/>
        <end position="71"/>
    </location>
</feature>
<dbReference type="PROSITE" id="PS50977">
    <property type="entry name" value="HTH_TETR_2"/>
    <property type="match status" value="1"/>
</dbReference>
<dbReference type="EMBL" id="JANUGQ010000020">
    <property type="protein sequence ID" value="MCS0638220.1"/>
    <property type="molecule type" value="Genomic_DNA"/>
</dbReference>
<keyword evidence="1" id="KW-0805">Transcription regulation</keyword>
<organism evidence="7 8">
    <name type="scientific">Streptomyces pyxinae</name>
    <dbReference type="NCBI Taxonomy" id="2970734"/>
    <lineage>
        <taxon>Bacteria</taxon>
        <taxon>Bacillati</taxon>
        <taxon>Actinomycetota</taxon>
        <taxon>Actinomycetes</taxon>
        <taxon>Kitasatosporales</taxon>
        <taxon>Streptomycetaceae</taxon>
        <taxon>Streptomyces</taxon>
    </lineage>
</organism>
<evidence type="ECO:0000313" key="8">
    <source>
        <dbReference type="Proteomes" id="UP001431313"/>
    </source>
</evidence>
<dbReference type="InterPro" id="IPR050109">
    <property type="entry name" value="HTH-type_TetR-like_transc_reg"/>
</dbReference>
<feature type="DNA-binding region" description="H-T-H motif" evidence="4">
    <location>
        <begin position="34"/>
        <end position="53"/>
    </location>
</feature>
<name>A0ABT2CLM6_9ACTN</name>
<evidence type="ECO:0000256" key="4">
    <source>
        <dbReference type="PROSITE-ProRule" id="PRU00335"/>
    </source>
</evidence>
<feature type="compositionally biased region" description="Low complexity" evidence="5">
    <location>
        <begin position="218"/>
        <end position="264"/>
    </location>
</feature>
<feature type="region of interest" description="Disordered" evidence="5">
    <location>
        <begin position="218"/>
        <end position="271"/>
    </location>
</feature>
<comment type="caution">
    <text evidence="7">The sequence shown here is derived from an EMBL/GenBank/DDBJ whole genome shotgun (WGS) entry which is preliminary data.</text>
</comment>
<proteinExistence type="predicted"/>
<dbReference type="Pfam" id="PF00440">
    <property type="entry name" value="TetR_N"/>
    <property type="match status" value="1"/>
</dbReference>
<dbReference type="PANTHER" id="PTHR30055">
    <property type="entry name" value="HTH-TYPE TRANSCRIPTIONAL REGULATOR RUTR"/>
    <property type="match status" value="1"/>
</dbReference>
<gene>
    <name evidence="7" type="ORF">NX801_21705</name>
</gene>
<dbReference type="Gene3D" id="1.10.357.10">
    <property type="entry name" value="Tetracycline Repressor, domain 2"/>
    <property type="match status" value="1"/>
</dbReference>
<protein>
    <submittedName>
        <fullName evidence="7">TetR/AcrR family transcriptional regulator</fullName>
    </submittedName>
</protein>